<organism evidence="1 2">
    <name type="scientific">Stentor coeruleus</name>
    <dbReference type="NCBI Taxonomy" id="5963"/>
    <lineage>
        <taxon>Eukaryota</taxon>
        <taxon>Sar</taxon>
        <taxon>Alveolata</taxon>
        <taxon>Ciliophora</taxon>
        <taxon>Postciliodesmatophora</taxon>
        <taxon>Heterotrichea</taxon>
        <taxon>Heterotrichida</taxon>
        <taxon>Stentoridae</taxon>
        <taxon>Stentor</taxon>
    </lineage>
</organism>
<proteinExistence type="predicted"/>
<gene>
    <name evidence="1" type="ORF">SteCoe_9719</name>
</gene>
<sequence length="181" mass="21823">MSFFALIRKSIRDLNVKEHIEEIKKKHQASLDHKMKIRELMKKIIRMWLNVKKSRYWRHWSRLKFMPTSYEKMKFTWRKEVESKRKKQKINIKISREKITHRASFNANQMRLSRETSARIINDRISRELHKKVAMASQIKRVLATGAQSSRAKLLLNRISSANQVRSQSRMRYQSIQLSID</sequence>
<dbReference type="AlphaFoldDB" id="A0A1R2CHH1"/>
<evidence type="ECO:0000313" key="1">
    <source>
        <dbReference type="EMBL" id="OMJ88396.1"/>
    </source>
</evidence>
<keyword evidence="2" id="KW-1185">Reference proteome</keyword>
<name>A0A1R2CHH1_9CILI</name>
<reference evidence="1 2" key="1">
    <citation type="submission" date="2016-11" db="EMBL/GenBank/DDBJ databases">
        <title>The macronuclear genome of Stentor coeruleus: a giant cell with tiny introns.</title>
        <authorList>
            <person name="Slabodnick M."/>
            <person name="Ruby J.G."/>
            <person name="Reiff S.B."/>
            <person name="Swart E.C."/>
            <person name="Gosai S."/>
            <person name="Prabakaran S."/>
            <person name="Witkowska E."/>
            <person name="Larue G.E."/>
            <person name="Fisher S."/>
            <person name="Freeman R.M."/>
            <person name="Gunawardena J."/>
            <person name="Chu W."/>
            <person name="Stover N.A."/>
            <person name="Gregory B.D."/>
            <person name="Nowacki M."/>
            <person name="Derisi J."/>
            <person name="Roy S.W."/>
            <person name="Marshall W.F."/>
            <person name="Sood P."/>
        </authorList>
    </citation>
    <scope>NUCLEOTIDE SEQUENCE [LARGE SCALE GENOMIC DNA]</scope>
    <source>
        <strain evidence="1">WM001</strain>
    </source>
</reference>
<dbReference type="Proteomes" id="UP000187209">
    <property type="component" value="Unassembled WGS sequence"/>
</dbReference>
<comment type="caution">
    <text evidence="1">The sequence shown here is derived from an EMBL/GenBank/DDBJ whole genome shotgun (WGS) entry which is preliminary data.</text>
</comment>
<evidence type="ECO:0000313" key="2">
    <source>
        <dbReference type="Proteomes" id="UP000187209"/>
    </source>
</evidence>
<dbReference type="EMBL" id="MPUH01000152">
    <property type="protein sequence ID" value="OMJ88396.1"/>
    <property type="molecule type" value="Genomic_DNA"/>
</dbReference>
<accession>A0A1R2CHH1</accession>
<protein>
    <submittedName>
        <fullName evidence="1">Uncharacterized protein</fullName>
    </submittedName>
</protein>